<reference evidence="1 2" key="1">
    <citation type="journal article" date="2015" name="Genome Announc.">
        <title>Complete genome sequences for 35 biothreat assay-relevant bacillus species.</title>
        <authorList>
            <person name="Johnson S.L."/>
            <person name="Daligault H.E."/>
            <person name="Davenport K.W."/>
            <person name="Jaissle J."/>
            <person name="Frey K.G."/>
            <person name="Ladner J.T."/>
            <person name="Broomall S.M."/>
            <person name="Bishop-Lilly K.A."/>
            <person name="Bruce D.C."/>
            <person name="Gibbons H.S."/>
            <person name="Coyne S.R."/>
            <person name="Lo C.C."/>
            <person name="Meincke L."/>
            <person name="Munk A.C."/>
            <person name="Koroleva G.I."/>
            <person name="Rosenzweig C.N."/>
            <person name="Palacios G.F."/>
            <person name="Redden C.L."/>
            <person name="Minogue T.D."/>
            <person name="Chain P.S."/>
        </authorList>
    </citation>
    <scope>NUCLEOTIDE SEQUENCE [LARGE SCALE GENOMIC DNA]</scope>
    <source>
        <strain evidence="2">ATCC 14581 / DSM 32 / JCM 2506 / NBRC 15308 / NCIMB 9376 / NCTC 10342 / NRRL B-14308 / VKM B-512</strain>
    </source>
</reference>
<dbReference type="EMBL" id="CP009920">
    <property type="protein sequence ID" value="AJI21545.1"/>
    <property type="molecule type" value="Genomic_DNA"/>
</dbReference>
<protein>
    <submittedName>
        <fullName evidence="1">Uncharacterized protein</fullName>
    </submittedName>
</protein>
<gene>
    <name evidence="1" type="ORF">BG04_4453</name>
</gene>
<dbReference type="HOGENOM" id="CLU_2931637_0_0_9"/>
<dbReference type="AlphaFoldDB" id="A0A0B6A9D5"/>
<name>A0A0B6A9D5_PRIM2</name>
<proteinExistence type="predicted"/>
<accession>A0A0B6A9D5</accession>
<dbReference type="RefSeq" id="WP_013056847.1">
    <property type="nucleotide sequence ID" value="NZ_BCVB01000005.1"/>
</dbReference>
<dbReference type="KEGG" id="bmeg:BG04_4453"/>
<dbReference type="GeneID" id="93642458"/>
<organism evidence="1 2">
    <name type="scientific">Priestia megaterium (strain ATCC 14581 / DSM 32 / CCUG 1817 / JCM 2506 / NBRC 15308 / NCIMB 9376 / NCTC 10342 / NRRL B-14308 / VKM B-512 / Ford 19)</name>
    <name type="common">Bacillus megaterium</name>
    <dbReference type="NCBI Taxonomy" id="1348623"/>
    <lineage>
        <taxon>Bacteria</taxon>
        <taxon>Bacillati</taxon>
        <taxon>Bacillota</taxon>
        <taxon>Bacilli</taxon>
        <taxon>Bacillales</taxon>
        <taxon>Bacillaceae</taxon>
        <taxon>Priestia</taxon>
    </lineage>
</organism>
<evidence type="ECO:0000313" key="2">
    <source>
        <dbReference type="Proteomes" id="UP000031829"/>
    </source>
</evidence>
<dbReference type="Proteomes" id="UP000031829">
    <property type="component" value="Chromosome"/>
</dbReference>
<sequence length="60" mass="7244">METYLVAYTDKDDMEYKQVTCESYEDAERTVLRLEREGHMHIEEISNQEAYRGDESSYRE</sequence>
<evidence type="ECO:0000313" key="1">
    <source>
        <dbReference type="EMBL" id="AJI21545.1"/>
    </source>
</evidence>